<organism evidence="1 2">
    <name type="scientific">Thermocladium modestius</name>
    <dbReference type="NCBI Taxonomy" id="62609"/>
    <lineage>
        <taxon>Archaea</taxon>
        <taxon>Thermoproteota</taxon>
        <taxon>Thermoprotei</taxon>
        <taxon>Thermoproteales</taxon>
        <taxon>Thermoproteaceae</taxon>
        <taxon>Thermocladium</taxon>
    </lineage>
</organism>
<dbReference type="EMBL" id="BMNL01000004">
    <property type="protein sequence ID" value="GGP22485.1"/>
    <property type="molecule type" value="Genomic_DNA"/>
</dbReference>
<reference evidence="1" key="2">
    <citation type="submission" date="2020-09" db="EMBL/GenBank/DDBJ databases">
        <authorList>
            <person name="Sun Q."/>
            <person name="Ohkuma M."/>
        </authorList>
    </citation>
    <scope>NUCLEOTIDE SEQUENCE</scope>
    <source>
        <strain evidence="1">JCM 10088</strain>
    </source>
</reference>
<proteinExistence type="predicted"/>
<sequence length="132" mass="14068">MSQPLIQIRITYIHGEVNGAAPNLNVAVNFQLNGAPAVRDNSMEVPFSISASSVPPFLNITIRGAALVQGDPKAINSLASDLRSGKPNQVQALAMQYAMLELALISRELGLPPILPVQPPPPPQQQSNNNIL</sequence>
<reference evidence="1" key="1">
    <citation type="journal article" date="2014" name="Int. J. Syst. Evol. Microbiol.">
        <title>Complete genome sequence of Corynebacterium casei LMG S-19264T (=DSM 44701T), isolated from a smear-ripened cheese.</title>
        <authorList>
            <consortium name="US DOE Joint Genome Institute (JGI-PGF)"/>
            <person name="Walter F."/>
            <person name="Albersmeier A."/>
            <person name="Kalinowski J."/>
            <person name="Ruckert C."/>
        </authorList>
    </citation>
    <scope>NUCLEOTIDE SEQUENCE</scope>
    <source>
        <strain evidence="1">JCM 10088</strain>
    </source>
</reference>
<evidence type="ECO:0000313" key="2">
    <source>
        <dbReference type="Proteomes" id="UP000610960"/>
    </source>
</evidence>
<dbReference type="RefSeq" id="WP_188597132.1">
    <property type="nucleotide sequence ID" value="NZ_BMNL01000004.1"/>
</dbReference>
<comment type="caution">
    <text evidence="1">The sequence shown here is derived from an EMBL/GenBank/DDBJ whole genome shotgun (WGS) entry which is preliminary data.</text>
</comment>
<evidence type="ECO:0000313" key="1">
    <source>
        <dbReference type="EMBL" id="GGP22485.1"/>
    </source>
</evidence>
<name>A0A830GXG7_9CREN</name>
<accession>A0A830GXG7</accession>
<keyword evidence="2" id="KW-1185">Reference proteome</keyword>
<protein>
    <submittedName>
        <fullName evidence="1">Uncharacterized protein</fullName>
    </submittedName>
</protein>
<dbReference type="Proteomes" id="UP000610960">
    <property type="component" value="Unassembled WGS sequence"/>
</dbReference>
<dbReference type="AlphaFoldDB" id="A0A830GXG7"/>
<gene>
    <name evidence="1" type="ORF">GCM10007981_18740</name>
</gene>